<dbReference type="Pfam" id="PF13857">
    <property type="entry name" value="Ank_5"/>
    <property type="match status" value="1"/>
</dbReference>
<dbReference type="PANTHER" id="PTHR24168">
    <property type="entry name" value="KN MOTIF AND ANKYRIN REPEAT DOMAIN-CONTAINING"/>
    <property type="match status" value="1"/>
</dbReference>
<gene>
    <name evidence="4" type="ORF">EDS130_LOCUS5755</name>
</gene>
<protein>
    <submittedName>
        <fullName evidence="4">Uncharacterized protein</fullName>
    </submittedName>
</protein>
<feature type="compositionally biased region" description="Basic and acidic residues" evidence="3">
    <location>
        <begin position="173"/>
        <end position="184"/>
    </location>
</feature>
<dbReference type="OrthoDB" id="5406014at2759"/>
<dbReference type="InterPro" id="IPR036770">
    <property type="entry name" value="Ankyrin_rpt-contain_sf"/>
</dbReference>
<evidence type="ECO:0000313" key="4">
    <source>
        <dbReference type="EMBL" id="CAF0819064.1"/>
    </source>
</evidence>
<feature type="repeat" description="ANK" evidence="1">
    <location>
        <begin position="1241"/>
        <end position="1273"/>
    </location>
</feature>
<dbReference type="Gene3D" id="1.25.40.20">
    <property type="entry name" value="Ankyrin repeat-containing domain"/>
    <property type="match status" value="1"/>
</dbReference>
<feature type="repeat" description="ANK" evidence="1">
    <location>
        <begin position="1168"/>
        <end position="1190"/>
    </location>
</feature>
<evidence type="ECO:0000256" key="3">
    <source>
        <dbReference type="SAM" id="MobiDB-lite"/>
    </source>
</evidence>
<dbReference type="PANTHER" id="PTHR24168:SF21">
    <property type="entry name" value="KANK, ISOFORM D"/>
    <property type="match status" value="1"/>
</dbReference>
<evidence type="ECO:0000256" key="2">
    <source>
        <dbReference type="SAM" id="Coils"/>
    </source>
</evidence>
<feature type="repeat" description="ANK" evidence="1">
    <location>
        <begin position="1274"/>
        <end position="1295"/>
    </location>
</feature>
<accession>A0A813U830</accession>
<feature type="region of interest" description="Disordered" evidence="3">
    <location>
        <begin position="221"/>
        <end position="262"/>
    </location>
</feature>
<dbReference type="PROSITE" id="PS50297">
    <property type="entry name" value="ANK_REP_REGION"/>
    <property type="match status" value="3"/>
</dbReference>
<feature type="region of interest" description="Disordered" evidence="3">
    <location>
        <begin position="134"/>
        <end position="184"/>
    </location>
</feature>
<feature type="coiled-coil region" evidence="2">
    <location>
        <begin position="298"/>
        <end position="332"/>
    </location>
</feature>
<evidence type="ECO:0000313" key="5">
    <source>
        <dbReference type="Proteomes" id="UP000663852"/>
    </source>
</evidence>
<dbReference type="InterPro" id="IPR002110">
    <property type="entry name" value="Ankyrin_rpt"/>
</dbReference>
<feature type="compositionally biased region" description="Polar residues" evidence="3">
    <location>
        <begin position="991"/>
        <end position="1007"/>
    </location>
</feature>
<dbReference type="SUPFAM" id="SSF48403">
    <property type="entry name" value="Ankyrin repeat"/>
    <property type="match status" value="1"/>
</dbReference>
<dbReference type="PROSITE" id="PS50088">
    <property type="entry name" value="ANK_REPEAT"/>
    <property type="match status" value="3"/>
</dbReference>
<dbReference type="SMART" id="SM00248">
    <property type="entry name" value="ANK"/>
    <property type="match status" value="5"/>
</dbReference>
<sequence length="1359" mass="154916">MNLVKRRINRRSGRNRKTTSESGVSDLETSMTEFRCTCCPYGYHLDTGFMKFLDDMYGPDVLRTLKKFDRKRHDVRRRLFNEQQPIHTNPVPSSVRNSAAYDSEIIRETILELDRIVEKDIKDLEAECQRNKTQSFANNHAHQQRSRSMECRRHFRPPPRPPTSSSSVLASRTAEEHRTFEQRTQMERTITTRTRSAPRLNVMTGDTMSALRKIDLSKSGPITTLYKVPPPPYSRSSSSSSLSTETTLRVSSPEPDRQPNQPLKPLYITEIIVPPKPVVRVQEAIRTTVVTITDKSEIERRNREIERLDLERKALLTEKEVLLREIDRYKHQPIPKLPEKKTTSITIQTNHEHIHKTTKATREVAMQHVVEDDQPPPLPPKQRQQRDVAINHRTEYDEDEEKQNEIVRKKLEEIKNFYTERIHFLEDKIQEQERDIERLSEPKQLRHVNTQCQPTMQDRALATDAVRSVRDVALTCQLQPTLPGPVAHRDVSLQCNKDDLIQTRDVWMEALPEIPVKRDVSIGVSLNVTPDRHFRDVGTHVNFDYKPEIRQRDVATMFAPEPIERIDRSSNTQLVQTRDFGAFADTIEPPKPPPKPVTRPMATDTFNLIAHKDVACGLNEAILQQDISTDTNALVSLHDRASGLDIPPELLSRHVSTDTRTLISFRDNFSATTPLVQTVHIDAQTQSIHAAQHDASSNTPALAEQCHTGIQAVQEPPVVKHSTTFTETEIFHQLGHLRHNLSNTDMKRSTDRAISTERRQSRDLAINTEPKIMYSKDVGDYDVRVGEVRHDEFTWNSLYGRTATFERGFQTELADTNRRVGYLSPEDDVEEQRQEVVTFRLPLETQTTEEIYETTITTETMESNRQIEEIYETNVTTDKTLDRVQQQQRAHSPEELIEESYEIVSTLTKPRNGDVIITTNSPRSTLVESRTTATAAAAAKASMSEDENSYCEEWTVTESKRKEGGETVQTTIDRGGHHRYILTGEKLIASPNYQPQRSGHSIESQTTHQEETATRFSPSVVCTSTLYETRRRVGSGHSDAHGRSNRDPLLNEPLVEEKYEVTVSSKYDESGLKAISPQPLIAPSNANERFELNEEIYIACVVVNESLYDSHVDRKKANNCLQLIQQEWFHLCSVKEVNLLLIEAFLNSIKNNFSNFLLEKIVNLQDGNGNTALHYSVTNNHWQVVRMLLDTKVCDVCQQNNAGYTAVMMAAVIDITNDDQRQIVRRLFRESGNVNVKAKDNQQTALMLAVKHGKADLVELLIRNGAGVNLQDADGSTALMYAVEHGSLNIVKLLLAQPECNVNITDKSGQTAMTIATNKNRKNILVELYARVKEQKGNQPVYSEQFHSSGGYRSNYSFI</sequence>
<feature type="compositionally biased region" description="Basic residues" evidence="3">
    <location>
        <begin position="1"/>
        <end position="17"/>
    </location>
</feature>
<feature type="coiled-coil region" evidence="2">
    <location>
        <begin position="408"/>
        <end position="442"/>
    </location>
</feature>
<feature type="compositionally biased region" description="Low complexity" evidence="3">
    <location>
        <begin position="234"/>
        <end position="252"/>
    </location>
</feature>
<keyword evidence="1" id="KW-0040">ANK repeat</keyword>
<dbReference type="GO" id="GO:0005856">
    <property type="term" value="C:cytoskeleton"/>
    <property type="evidence" value="ECO:0007669"/>
    <property type="project" value="TreeGrafter"/>
</dbReference>
<feature type="region of interest" description="Disordered" evidence="3">
    <location>
        <begin position="991"/>
        <end position="1016"/>
    </location>
</feature>
<dbReference type="Pfam" id="PF12796">
    <property type="entry name" value="Ank_2"/>
    <property type="match status" value="1"/>
</dbReference>
<keyword evidence="2" id="KW-0175">Coiled coil</keyword>
<name>A0A813U830_ADIRI</name>
<comment type="caution">
    <text evidence="4">The sequence shown here is derived from an EMBL/GenBank/DDBJ whole genome shotgun (WGS) entry which is preliminary data.</text>
</comment>
<dbReference type="Proteomes" id="UP000663852">
    <property type="component" value="Unassembled WGS sequence"/>
</dbReference>
<dbReference type="EMBL" id="CAJNOJ010000016">
    <property type="protein sequence ID" value="CAF0819064.1"/>
    <property type="molecule type" value="Genomic_DNA"/>
</dbReference>
<dbReference type="GO" id="GO:0030837">
    <property type="term" value="P:negative regulation of actin filament polymerization"/>
    <property type="evidence" value="ECO:0007669"/>
    <property type="project" value="InterPro"/>
</dbReference>
<dbReference type="GO" id="GO:0005737">
    <property type="term" value="C:cytoplasm"/>
    <property type="evidence" value="ECO:0007669"/>
    <property type="project" value="TreeGrafter"/>
</dbReference>
<reference evidence="4" key="1">
    <citation type="submission" date="2021-02" db="EMBL/GenBank/DDBJ databases">
        <authorList>
            <person name="Nowell W R."/>
        </authorList>
    </citation>
    <scope>NUCLEOTIDE SEQUENCE</scope>
</reference>
<feature type="region of interest" description="Disordered" evidence="3">
    <location>
        <begin position="1"/>
        <end position="25"/>
    </location>
</feature>
<proteinExistence type="predicted"/>
<evidence type="ECO:0000256" key="1">
    <source>
        <dbReference type="PROSITE-ProRule" id="PRU00023"/>
    </source>
</evidence>
<dbReference type="InterPro" id="IPR047184">
    <property type="entry name" value="KANK1-4"/>
</dbReference>
<organism evidence="4 5">
    <name type="scientific">Adineta ricciae</name>
    <name type="common">Rotifer</name>
    <dbReference type="NCBI Taxonomy" id="249248"/>
    <lineage>
        <taxon>Eukaryota</taxon>
        <taxon>Metazoa</taxon>
        <taxon>Spiralia</taxon>
        <taxon>Gnathifera</taxon>
        <taxon>Rotifera</taxon>
        <taxon>Eurotatoria</taxon>
        <taxon>Bdelloidea</taxon>
        <taxon>Adinetida</taxon>
        <taxon>Adinetidae</taxon>
        <taxon>Adineta</taxon>
    </lineage>
</organism>